<evidence type="ECO:0000256" key="2">
    <source>
        <dbReference type="ARBA" id="ARBA00023125"/>
    </source>
</evidence>
<dbReference type="PANTHER" id="PTHR30146">
    <property type="entry name" value="LACI-RELATED TRANSCRIPTIONAL REPRESSOR"/>
    <property type="match status" value="1"/>
</dbReference>
<dbReference type="RefSeq" id="WP_056136710.1">
    <property type="nucleotide sequence ID" value="NZ_JACBYE010000022.1"/>
</dbReference>
<reference evidence="5 6" key="1">
    <citation type="submission" date="2020-07" db="EMBL/GenBank/DDBJ databases">
        <title>MOT database genomes.</title>
        <authorList>
            <person name="Joseph S."/>
            <person name="Aduse-Opoku J."/>
            <person name="Hashim A."/>
            <person name="Wade W."/>
            <person name="Curtis M."/>
        </authorList>
    </citation>
    <scope>NUCLEOTIDE SEQUENCE [LARGE SCALE GENOMIC DNA]</scope>
    <source>
        <strain evidence="5 6">DSM 100099</strain>
    </source>
</reference>
<evidence type="ECO:0000256" key="3">
    <source>
        <dbReference type="ARBA" id="ARBA00023163"/>
    </source>
</evidence>
<keyword evidence="2 5" id="KW-0238">DNA-binding</keyword>
<organism evidence="5 6">
    <name type="scientific">Sanguibacter inulinus</name>
    <dbReference type="NCBI Taxonomy" id="60922"/>
    <lineage>
        <taxon>Bacteria</taxon>
        <taxon>Bacillati</taxon>
        <taxon>Actinomycetota</taxon>
        <taxon>Actinomycetes</taxon>
        <taxon>Micrococcales</taxon>
        <taxon>Sanguibacteraceae</taxon>
        <taxon>Sanguibacter</taxon>
    </lineage>
</organism>
<dbReference type="InterPro" id="IPR028082">
    <property type="entry name" value="Peripla_BP_I"/>
</dbReference>
<sequence>MSMQVPTLEEVALAAGVSRSTASRAINGGSRVSAEAQAAVDDAVARLGFVPNRAARSLVTRRTNSVALVVPEPDERFLNDPFFAATLRGMNSVLKNSDLQLVLLIAKLDESAGRIAQYLRNGHVDGAIVVSHHRKDGLEGAIEASRLPAVFVGRPFHPFPGLRCVDVDNVGGGKIATEHLVARGCRRIAHIAGPGDMTAGEDRLEGFHAALREAGLEPGPVVRGDFTIATGASAMDQILAEDPTIDAVFAASDLMASGALQSLAAHGRRVPEDVAVIGYDDLGVADDTVPALTTVANPVVRMARLATEELLVTLGAISAEDLADPSDTELPPVVDPTGRSVLAPVLVLRASS</sequence>
<keyword evidence="3" id="KW-0804">Transcription</keyword>
<evidence type="ECO:0000256" key="1">
    <source>
        <dbReference type="ARBA" id="ARBA00023015"/>
    </source>
</evidence>
<dbReference type="Pfam" id="PF13377">
    <property type="entry name" value="Peripla_BP_3"/>
    <property type="match status" value="1"/>
</dbReference>
<dbReference type="PROSITE" id="PS50932">
    <property type="entry name" value="HTH_LACI_2"/>
    <property type="match status" value="1"/>
</dbReference>
<dbReference type="SMART" id="SM00354">
    <property type="entry name" value="HTH_LACI"/>
    <property type="match status" value="1"/>
</dbReference>
<dbReference type="SUPFAM" id="SSF47413">
    <property type="entry name" value="lambda repressor-like DNA-binding domains"/>
    <property type="match status" value="1"/>
</dbReference>
<dbReference type="InterPro" id="IPR046335">
    <property type="entry name" value="LacI/GalR-like_sensor"/>
</dbReference>
<dbReference type="PROSITE" id="PS00356">
    <property type="entry name" value="HTH_LACI_1"/>
    <property type="match status" value="1"/>
</dbReference>
<proteinExistence type="predicted"/>
<gene>
    <name evidence="5" type="ORF">HZZ10_10205</name>
</gene>
<dbReference type="CDD" id="cd01392">
    <property type="entry name" value="HTH_LacI"/>
    <property type="match status" value="1"/>
</dbReference>
<dbReference type="EMBL" id="JACBYE010000022">
    <property type="protein sequence ID" value="NYS93888.1"/>
    <property type="molecule type" value="Genomic_DNA"/>
</dbReference>
<dbReference type="GO" id="GO:0000976">
    <property type="term" value="F:transcription cis-regulatory region binding"/>
    <property type="evidence" value="ECO:0007669"/>
    <property type="project" value="TreeGrafter"/>
</dbReference>
<keyword evidence="1" id="KW-0805">Transcription regulation</keyword>
<feature type="domain" description="HTH lacI-type" evidence="4">
    <location>
        <begin position="6"/>
        <end position="60"/>
    </location>
</feature>
<dbReference type="InterPro" id="IPR000843">
    <property type="entry name" value="HTH_LacI"/>
</dbReference>
<dbReference type="PANTHER" id="PTHR30146:SF109">
    <property type="entry name" value="HTH-TYPE TRANSCRIPTIONAL REGULATOR GALS"/>
    <property type="match status" value="1"/>
</dbReference>
<keyword evidence="6" id="KW-1185">Reference proteome</keyword>
<dbReference type="Proteomes" id="UP000561011">
    <property type="component" value="Unassembled WGS sequence"/>
</dbReference>
<name>A0A853EYH6_9MICO</name>
<evidence type="ECO:0000313" key="6">
    <source>
        <dbReference type="Proteomes" id="UP000561011"/>
    </source>
</evidence>
<protein>
    <submittedName>
        <fullName evidence="5">LacI family DNA-binding transcriptional regulator</fullName>
    </submittedName>
</protein>
<dbReference type="SUPFAM" id="SSF53822">
    <property type="entry name" value="Periplasmic binding protein-like I"/>
    <property type="match status" value="1"/>
</dbReference>
<dbReference type="Gene3D" id="1.10.260.40">
    <property type="entry name" value="lambda repressor-like DNA-binding domains"/>
    <property type="match status" value="1"/>
</dbReference>
<dbReference type="Pfam" id="PF00356">
    <property type="entry name" value="LacI"/>
    <property type="match status" value="1"/>
</dbReference>
<comment type="caution">
    <text evidence="5">The sequence shown here is derived from an EMBL/GenBank/DDBJ whole genome shotgun (WGS) entry which is preliminary data.</text>
</comment>
<accession>A0A853EYH6</accession>
<evidence type="ECO:0000259" key="4">
    <source>
        <dbReference type="PROSITE" id="PS50932"/>
    </source>
</evidence>
<dbReference type="InterPro" id="IPR010982">
    <property type="entry name" value="Lambda_DNA-bd_dom_sf"/>
</dbReference>
<evidence type="ECO:0000313" key="5">
    <source>
        <dbReference type="EMBL" id="NYS93888.1"/>
    </source>
</evidence>
<dbReference type="CDD" id="cd06267">
    <property type="entry name" value="PBP1_LacI_sugar_binding-like"/>
    <property type="match status" value="1"/>
</dbReference>
<dbReference type="GO" id="GO:0003700">
    <property type="term" value="F:DNA-binding transcription factor activity"/>
    <property type="evidence" value="ECO:0007669"/>
    <property type="project" value="TreeGrafter"/>
</dbReference>
<dbReference type="AlphaFoldDB" id="A0A853EYH6"/>
<dbReference type="Gene3D" id="3.40.50.2300">
    <property type="match status" value="2"/>
</dbReference>